<feature type="region of interest" description="Disordered" evidence="1">
    <location>
        <begin position="41"/>
        <end position="64"/>
    </location>
</feature>
<sequence length="64" mass="6385">MAPGAGLMLNVPTPPGSGNASCLTAACWWCWCLLSALDGGGGGGSGAPGFSNGWRKSCVFKKKP</sequence>
<evidence type="ECO:0000313" key="2">
    <source>
        <dbReference type="EMBL" id="JAD81965.1"/>
    </source>
</evidence>
<evidence type="ECO:0000256" key="1">
    <source>
        <dbReference type="SAM" id="MobiDB-lite"/>
    </source>
</evidence>
<dbReference type="EMBL" id="GBRH01215930">
    <property type="protein sequence ID" value="JAD81965.1"/>
    <property type="molecule type" value="Transcribed_RNA"/>
</dbReference>
<name>A0A0A9D8H3_ARUDO</name>
<accession>A0A0A9D8H3</accession>
<dbReference type="AlphaFoldDB" id="A0A0A9D8H3"/>
<organism evidence="2">
    <name type="scientific">Arundo donax</name>
    <name type="common">Giant reed</name>
    <name type="synonym">Donax arundinaceus</name>
    <dbReference type="NCBI Taxonomy" id="35708"/>
    <lineage>
        <taxon>Eukaryota</taxon>
        <taxon>Viridiplantae</taxon>
        <taxon>Streptophyta</taxon>
        <taxon>Embryophyta</taxon>
        <taxon>Tracheophyta</taxon>
        <taxon>Spermatophyta</taxon>
        <taxon>Magnoliopsida</taxon>
        <taxon>Liliopsida</taxon>
        <taxon>Poales</taxon>
        <taxon>Poaceae</taxon>
        <taxon>PACMAD clade</taxon>
        <taxon>Arundinoideae</taxon>
        <taxon>Arundineae</taxon>
        <taxon>Arundo</taxon>
    </lineage>
</organism>
<proteinExistence type="predicted"/>
<reference evidence="2" key="1">
    <citation type="submission" date="2014-09" db="EMBL/GenBank/DDBJ databases">
        <authorList>
            <person name="Magalhaes I.L.F."/>
            <person name="Oliveira U."/>
            <person name="Santos F.R."/>
            <person name="Vidigal T.H.D.A."/>
            <person name="Brescovit A.D."/>
            <person name="Santos A.J."/>
        </authorList>
    </citation>
    <scope>NUCLEOTIDE SEQUENCE</scope>
    <source>
        <tissue evidence="2">Shoot tissue taken approximately 20 cm above the soil surface</tissue>
    </source>
</reference>
<protein>
    <submittedName>
        <fullName evidence="2">Uncharacterized protein</fullName>
    </submittedName>
</protein>
<reference evidence="2" key="2">
    <citation type="journal article" date="2015" name="Data Brief">
        <title>Shoot transcriptome of the giant reed, Arundo donax.</title>
        <authorList>
            <person name="Barrero R.A."/>
            <person name="Guerrero F.D."/>
            <person name="Moolhuijzen P."/>
            <person name="Goolsby J.A."/>
            <person name="Tidwell J."/>
            <person name="Bellgard S.E."/>
            <person name="Bellgard M.I."/>
        </authorList>
    </citation>
    <scope>NUCLEOTIDE SEQUENCE</scope>
    <source>
        <tissue evidence="2">Shoot tissue taken approximately 20 cm above the soil surface</tissue>
    </source>
</reference>